<gene>
    <name evidence="2 4" type="ORF">P152DRAFT_287298</name>
</gene>
<name>A0A6G1G6J1_9PEZI</name>
<sequence length="113" mass="12853">MRYVYNGWTFCASYDFVIDIAYFDDTLLQSRSYQVPSHHPTFPTSYKAAVRTPAWLPPPPPHKNPPYPLPSLPPPRSSPPPHPSRIPPHLPSPNQRPTYISHSTRILVAKATR</sequence>
<feature type="compositionally biased region" description="Polar residues" evidence="1">
    <location>
        <begin position="95"/>
        <end position="104"/>
    </location>
</feature>
<feature type="region of interest" description="Disordered" evidence="1">
    <location>
        <begin position="53"/>
        <end position="104"/>
    </location>
</feature>
<evidence type="ECO:0000313" key="2">
    <source>
        <dbReference type="EMBL" id="KAF1813644.1"/>
    </source>
</evidence>
<dbReference type="GeneID" id="54415547"/>
<reference evidence="2 4" key="1">
    <citation type="submission" date="2020-01" db="EMBL/GenBank/DDBJ databases">
        <authorList>
            <consortium name="DOE Joint Genome Institute"/>
            <person name="Haridas S."/>
            <person name="Albert R."/>
            <person name="Binder M."/>
            <person name="Bloem J."/>
            <person name="Labutti K."/>
            <person name="Salamov A."/>
            <person name="Andreopoulos B."/>
            <person name="Baker S.E."/>
            <person name="Barry K."/>
            <person name="Bills G."/>
            <person name="Bluhm B.H."/>
            <person name="Cannon C."/>
            <person name="Castanera R."/>
            <person name="Culley D.E."/>
            <person name="Daum C."/>
            <person name="Ezra D."/>
            <person name="Gonzalez J.B."/>
            <person name="Henrissat B."/>
            <person name="Kuo A."/>
            <person name="Liang C."/>
            <person name="Lipzen A."/>
            <person name="Lutzoni F."/>
            <person name="Magnuson J."/>
            <person name="Mondo S."/>
            <person name="Nolan M."/>
            <person name="Ohm R."/>
            <person name="Pangilinan J."/>
            <person name="Park H.-J."/>
            <person name="Ramirez L."/>
            <person name="Alfaro M."/>
            <person name="Sun H."/>
            <person name="Tritt A."/>
            <person name="Yoshinaga Y."/>
            <person name="Zwiers L.-H."/>
            <person name="Turgeon B.G."/>
            <person name="Goodwin S.B."/>
            <person name="Spatafora J.W."/>
            <person name="Crous P.W."/>
            <person name="Grigoriev I.V."/>
        </authorList>
    </citation>
    <scope>NUCLEOTIDE SEQUENCE</scope>
    <source>
        <strain evidence="2 4">CBS 781.70</strain>
    </source>
</reference>
<dbReference type="AlphaFoldDB" id="A0A6G1G6J1"/>
<keyword evidence="3" id="KW-1185">Reference proteome</keyword>
<proteinExistence type="predicted"/>
<evidence type="ECO:0000313" key="3">
    <source>
        <dbReference type="Proteomes" id="UP000504638"/>
    </source>
</evidence>
<dbReference type="Proteomes" id="UP000504638">
    <property type="component" value="Unplaced"/>
</dbReference>
<dbReference type="RefSeq" id="XP_033535275.1">
    <property type="nucleotide sequence ID" value="XM_033674977.1"/>
</dbReference>
<organism evidence="2">
    <name type="scientific">Eremomyces bilateralis CBS 781.70</name>
    <dbReference type="NCBI Taxonomy" id="1392243"/>
    <lineage>
        <taxon>Eukaryota</taxon>
        <taxon>Fungi</taxon>
        <taxon>Dikarya</taxon>
        <taxon>Ascomycota</taxon>
        <taxon>Pezizomycotina</taxon>
        <taxon>Dothideomycetes</taxon>
        <taxon>Dothideomycetes incertae sedis</taxon>
        <taxon>Eremomycetales</taxon>
        <taxon>Eremomycetaceae</taxon>
        <taxon>Eremomyces</taxon>
    </lineage>
</organism>
<evidence type="ECO:0000256" key="1">
    <source>
        <dbReference type="SAM" id="MobiDB-lite"/>
    </source>
</evidence>
<dbReference type="EMBL" id="ML975154">
    <property type="protein sequence ID" value="KAF1813644.1"/>
    <property type="molecule type" value="Genomic_DNA"/>
</dbReference>
<accession>A0A6G1G6J1</accession>
<feature type="compositionally biased region" description="Pro residues" evidence="1">
    <location>
        <begin position="55"/>
        <end position="91"/>
    </location>
</feature>
<protein>
    <submittedName>
        <fullName evidence="2 4">Uncharacterized protein</fullName>
    </submittedName>
</protein>
<reference evidence="4" key="3">
    <citation type="submission" date="2025-04" db="UniProtKB">
        <authorList>
            <consortium name="RefSeq"/>
        </authorList>
    </citation>
    <scope>IDENTIFICATION</scope>
    <source>
        <strain evidence="4">CBS 781.70</strain>
    </source>
</reference>
<reference evidence="4" key="2">
    <citation type="submission" date="2020-04" db="EMBL/GenBank/DDBJ databases">
        <authorList>
            <consortium name="NCBI Genome Project"/>
        </authorList>
    </citation>
    <scope>NUCLEOTIDE SEQUENCE</scope>
    <source>
        <strain evidence="4">CBS 781.70</strain>
    </source>
</reference>
<evidence type="ECO:0000313" key="4">
    <source>
        <dbReference type="RefSeq" id="XP_033535275.1"/>
    </source>
</evidence>